<sequence length="160" mass="18505">MGVHLGLPVYLYRVAFSVRIWNDEHGAGKNLCGRTHQSIWVTLRWRLFHSDLCDFPVTVPGCSPDAGNHYVRTVDHLQFWKLSISLFHETGLLLRRFIAVGKTRNNKARIYLVQFECLPNLWVFCGIIGHVVEQCSLLPEGEILEFQYGPWLKVDFPRPN</sequence>
<dbReference type="Proteomes" id="UP001472677">
    <property type="component" value="Unassembled WGS sequence"/>
</dbReference>
<protein>
    <submittedName>
        <fullName evidence="1">Uncharacterized protein</fullName>
    </submittedName>
</protein>
<organism evidence="1 2">
    <name type="scientific">Hibiscus sabdariffa</name>
    <name type="common">roselle</name>
    <dbReference type="NCBI Taxonomy" id="183260"/>
    <lineage>
        <taxon>Eukaryota</taxon>
        <taxon>Viridiplantae</taxon>
        <taxon>Streptophyta</taxon>
        <taxon>Embryophyta</taxon>
        <taxon>Tracheophyta</taxon>
        <taxon>Spermatophyta</taxon>
        <taxon>Magnoliopsida</taxon>
        <taxon>eudicotyledons</taxon>
        <taxon>Gunneridae</taxon>
        <taxon>Pentapetalae</taxon>
        <taxon>rosids</taxon>
        <taxon>malvids</taxon>
        <taxon>Malvales</taxon>
        <taxon>Malvaceae</taxon>
        <taxon>Malvoideae</taxon>
        <taxon>Hibiscus</taxon>
    </lineage>
</organism>
<name>A0ABR2DD37_9ROSI</name>
<comment type="caution">
    <text evidence="1">The sequence shown here is derived from an EMBL/GenBank/DDBJ whole genome shotgun (WGS) entry which is preliminary data.</text>
</comment>
<dbReference type="EMBL" id="JBBPBM010000032">
    <property type="protein sequence ID" value="KAK8533791.1"/>
    <property type="molecule type" value="Genomic_DNA"/>
</dbReference>
<proteinExistence type="predicted"/>
<evidence type="ECO:0000313" key="1">
    <source>
        <dbReference type="EMBL" id="KAK8533791.1"/>
    </source>
</evidence>
<keyword evidence="2" id="KW-1185">Reference proteome</keyword>
<accession>A0ABR2DD37</accession>
<reference evidence="1 2" key="1">
    <citation type="journal article" date="2024" name="G3 (Bethesda)">
        <title>Genome assembly of Hibiscus sabdariffa L. provides insights into metabolisms of medicinal natural products.</title>
        <authorList>
            <person name="Kim T."/>
        </authorList>
    </citation>
    <scope>NUCLEOTIDE SEQUENCE [LARGE SCALE GENOMIC DNA]</scope>
    <source>
        <strain evidence="1">TK-2024</strain>
        <tissue evidence="1">Old leaves</tissue>
    </source>
</reference>
<evidence type="ECO:0000313" key="2">
    <source>
        <dbReference type="Proteomes" id="UP001472677"/>
    </source>
</evidence>
<gene>
    <name evidence="1" type="ORF">V6N12_047195</name>
</gene>